<dbReference type="EMBL" id="KK703992">
    <property type="protein sequence ID" value="KFQ29102.1"/>
    <property type="molecule type" value="Genomic_DNA"/>
</dbReference>
<organism evidence="8 9">
    <name type="scientific">Merops nubicus</name>
    <name type="common">Northern carmine bee-eater</name>
    <dbReference type="NCBI Taxonomy" id="57421"/>
    <lineage>
        <taxon>Eukaryota</taxon>
        <taxon>Metazoa</taxon>
        <taxon>Chordata</taxon>
        <taxon>Craniata</taxon>
        <taxon>Vertebrata</taxon>
        <taxon>Euteleostomi</taxon>
        <taxon>Archelosauria</taxon>
        <taxon>Archosauria</taxon>
        <taxon>Dinosauria</taxon>
        <taxon>Saurischia</taxon>
        <taxon>Theropoda</taxon>
        <taxon>Coelurosauria</taxon>
        <taxon>Aves</taxon>
        <taxon>Neognathae</taxon>
        <taxon>Neoaves</taxon>
        <taxon>Telluraves</taxon>
        <taxon>Coraciimorphae</taxon>
        <taxon>Coraciiformes</taxon>
        <taxon>Meropidae</taxon>
        <taxon>Merops</taxon>
    </lineage>
</organism>
<keyword evidence="2 6" id="KW-0812">Transmembrane</keyword>
<evidence type="ECO:0000256" key="7">
    <source>
        <dbReference type="SAM" id="SignalP"/>
    </source>
</evidence>
<accession>A0A091RKN7</accession>
<evidence type="ECO:0000256" key="3">
    <source>
        <dbReference type="ARBA" id="ARBA00022989"/>
    </source>
</evidence>
<evidence type="ECO:0000256" key="1">
    <source>
        <dbReference type="ARBA" id="ARBA00004370"/>
    </source>
</evidence>
<dbReference type="GO" id="GO:0016020">
    <property type="term" value="C:membrane"/>
    <property type="evidence" value="ECO:0007669"/>
    <property type="project" value="UniProtKB-SubCell"/>
</dbReference>
<keyword evidence="3 6" id="KW-1133">Transmembrane helix</keyword>
<proteinExistence type="inferred from homology"/>
<reference evidence="8 9" key="1">
    <citation type="submission" date="2014-04" db="EMBL/GenBank/DDBJ databases">
        <title>Genome evolution of avian class.</title>
        <authorList>
            <person name="Zhang G."/>
            <person name="Li C."/>
        </authorList>
    </citation>
    <scope>NUCLEOTIDE SEQUENCE [LARGE SCALE GENOMIC DNA]</scope>
    <source>
        <strain evidence="8">BGI_N331</strain>
    </source>
</reference>
<gene>
    <name evidence="8" type="ORF">N331_04373</name>
</gene>
<comment type="similarity">
    <text evidence="5">Belongs to the ENTREP family.</text>
</comment>
<evidence type="ECO:0000256" key="6">
    <source>
        <dbReference type="SAM" id="Phobius"/>
    </source>
</evidence>
<dbReference type="PANTHER" id="PTHR17615:SF8">
    <property type="entry name" value="ENDOSOMAL TRANSMEMBRANE EPSIN INTERACTOR 1"/>
    <property type="match status" value="1"/>
</dbReference>
<dbReference type="PANTHER" id="PTHR17615">
    <property type="entry name" value="PROTEIN FAM189A"/>
    <property type="match status" value="1"/>
</dbReference>
<evidence type="ECO:0000256" key="5">
    <source>
        <dbReference type="ARBA" id="ARBA00034309"/>
    </source>
</evidence>
<feature type="non-terminal residue" evidence="8">
    <location>
        <position position="433"/>
    </location>
</feature>
<keyword evidence="7" id="KW-0732">Signal</keyword>
<comment type="subcellular location">
    <subcellularLocation>
        <location evidence="1">Membrane</location>
    </subcellularLocation>
</comment>
<name>A0A091RKN7_MERNU</name>
<evidence type="ECO:0000256" key="2">
    <source>
        <dbReference type="ARBA" id="ARBA00022692"/>
    </source>
</evidence>
<dbReference type="AlphaFoldDB" id="A0A091RKN7"/>
<keyword evidence="9" id="KW-1185">Reference proteome</keyword>
<protein>
    <submittedName>
        <fullName evidence="8">Protein FAM189A2</fullName>
    </submittedName>
</protein>
<sequence length="433" mass="48011">SIICVLLSLTGLILGCQGILFVSSVPRCDWVDTGEDKICLCCKEINLTKCTEEETLLKLYHLKSCSAAHFLLKKVLFAVCALNAITTIVCLVAAALPFLRSFATRRSCRGVPRVEDEDDVLDLDDFVPPVPPPSYFETLYSSALEMSHRMLASDVIPLPHIYRARIKGIKVFCPLDPPPPYEVQISVEEDVGLEEMSAGQASQVSADLCYYTCFSFIFTIANHSGEEVPEPSSRVSLSPSDGSQMPAEGACVPVFNPLQKRSESEPVLHCRLLQGVVLSSEPAIQTEVKASLCGVTLRKSLTRRDLRERAQSLVDYRSYKDTKQLVAWILEQSSCSMNPDIHEVVGSIKSVLKSDEKRMAEAISSATFLEQVMAPAQQARVLPFRQYSGLLHLETCGDLSISTTDEDWLAERRIQRECERPHSHIGIVRETAL</sequence>
<evidence type="ECO:0000313" key="8">
    <source>
        <dbReference type="EMBL" id="KFQ29102.1"/>
    </source>
</evidence>
<dbReference type="InterPro" id="IPR030431">
    <property type="entry name" value="ENTREP1-3"/>
</dbReference>
<keyword evidence="4 6" id="KW-0472">Membrane</keyword>
<feature type="chain" id="PRO_5001878994" evidence="7">
    <location>
        <begin position="19"/>
        <end position="433"/>
    </location>
</feature>
<feature type="non-terminal residue" evidence="8">
    <location>
        <position position="1"/>
    </location>
</feature>
<evidence type="ECO:0000313" key="9">
    <source>
        <dbReference type="Proteomes" id="UP000052967"/>
    </source>
</evidence>
<dbReference type="Proteomes" id="UP000052967">
    <property type="component" value="Unassembled WGS sequence"/>
</dbReference>
<feature type="transmembrane region" description="Helical" evidence="6">
    <location>
        <begin position="76"/>
        <end position="99"/>
    </location>
</feature>
<evidence type="ECO:0000256" key="4">
    <source>
        <dbReference type="ARBA" id="ARBA00023136"/>
    </source>
</evidence>
<feature type="signal peptide" evidence="7">
    <location>
        <begin position="1"/>
        <end position="18"/>
    </location>
</feature>